<dbReference type="AlphaFoldDB" id="A0A9N9BHD7"/>
<reference evidence="5" key="1">
    <citation type="submission" date="2021-06" db="EMBL/GenBank/DDBJ databases">
        <authorList>
            <person name="Kallberg Y."/>
            <person name="Tangrot J."/>
            <person name="Rosling A."/>
        </authorList>
    </citation>
    <scope>NUCLEOTIDE SEQUENCE</scope>
    <source>
        <strain evidence="5">MT106</strain>
    </source>
</reference>
<comment type="caution">
    <text evidence="5">The sequence shown here is derived from an EMBL/GenBank/DDBJ whole genome shotgun (WGS) entry which is preliminary data.</text>
</comment>
<feature type="chain" id="PRO_5040436541" evidence="4">
    <location>
        <begin position="27"/>
        <end position="912"/>
    </location>
</feature>
<name>A0A9N9BHD7_9GLOM</name>
<dbReference type="EMBL" id="CAJVPL010001306">
    <property type="protein sequence ID" value="CAG8564044.1"/>
    <property type="molecule type" value="Genomic_DNA"/>
</dbReference>
<feature type="signal peptide" evidence="4">
    <location>
        <begin position="1"/>
        <end position="26"/>
    </location>
</feature>
<feature type="transmembrane region" description="Helical" evidence="3">
    <location>
        <begin position="886"/>
        <end position="906"/>
    </location>
</feature>
<protein>
    <submittedName>
        <fullName evidence="5">9061_t:CDS:1</fullName>
    </submittedName>
</protein>
<dbReference type="SUPFAM" id="SSF117281">
    <property type="entry name" value="Kelch motif"/>
    <property type="match status" value="2"/>
</dbReference>
<keyword evidence="1" id="KW-0880">Kelch repeat</keyword>
<organism evidence="5 6">
    <name type="scientific">Ambispora gerdemannii</name>
    <dbReference type="NCBI Taxonomy" id="144530"/>
    <lineage>
        <taxon>Eukaryota</taxon>
        <taxon>Fungi</taxon>
        <taxon>Fungi incertae sedis</taxon>
        <taxon>Mucoromycota</taxon>
        <taxon>Glomeromycotina</taxon>
        <taxon>Glomeromycetes</taxon>
        <taxon>Archaeosporales</taxon>
        <taxon>Ambisporaceae</taxon>
        <taxon>Ambispora</taxon>
    </lineage>
</organism>
<proteinExistence type="predicted"/>
<dbReference type="PANTHER" id="PTHR46093:SF18">
    <property type="entry name" value="FIBRONECTIN TYPE-III DOMAIN-CONTAINING PROTEIN"/>
    <property type="match status" value="1"/>
</dbReference>
<dbReference type="OrthoDB" id="2409526at2759"/>
<keyword evidence="3" id="KW-0472">Membrane</keyword>
<accession>A0A9N9BHD7</accession>
<keyword evidence="3" id="KW-1133">Transmembrane helix</keyword>
<evidence type="ECO:0000313" key="5">
    <source>
        <dbReference type="EMBL" id="CAG8564044.1"/>
    </source>
</evidence>
<keyword evidence="4" id="KW-0732">Signal</keyword>
<dbReference type="Proteomes" id="UP000789831">
    <property type="component" value="Unassembled WGS sequence"/>
</dbReference>
<dbReference type="InterPro" id="IPR015915">
    <property type="entry name" value="Kelch-typ_b-propeller"/>
</dbReference>
<evidence type="ECO:0000313" key="6">
    <source>
        <dbReference type="Proteomes" id="UP000789831"/>
    </source>
</evidence>
<dbReference type="PANTHER" id="PTHR46093">
    <property type="entry name" value="ACYL-COA-BINDING DOMAIN-CONTAINING PROTEIN 5"/>
    <property type="match status" value="1"/>
</dbReference>
<keyword evidence="3" id="KW-0812">Transmembrane</keyword>
<evidence type="ECO:0000256" key="1">
    <source>
        <dbReference type="ARBA" id="ARBA00022441"/>
    </source>
</evidence>
<keyword evidence="2" id="KW-0677">Repeat</keyword>
<gene>
    <name evidence="5" type="ORF">AGERDE_LOCUS7295</name>
</gene>
<evidence type="ECO:0000256" key="3">
    <source>
        <dbReference type="SAM" id="Phobius"/>
    </source>
</evidence>
<evidence type="ECO:0000256" key="4">
    <source>
        <dbReference type="SAM" id="SignalP"/>
    </source>
</evidence>
<evidence type="ECO:0000256" key="2">
    <source>
        <dbReference type="ARBA" id="ARBA00022737"/>
    </source>
</evidence>
<keyword evidence="6" id="KW-1185">Reference proteome</keyword>
<sequence>MERKISSTFFFTFTFFLLTLLTLTSSQSPGPRYSHCLATYKNTLYLFGGATTATTKDFFFSADLPFENTNSMPWRKETTINAKNVNDTACIVEPTLGLLLIIGGGNFANNVNDGNPGLQVYDFNKNTWNDPKYLQNIPSEFSYYLYRPRAALIAPKTVFIWAGTFNHDQNSSTGIYQIDLSKALWNWTTISHDTKMKPTNGAGIAISKGNAFIFGGINKVSKENWPPTGYTYIFSLNYGLLTAPYQFTLNISDGVVGILNSKLKVLVMNDGRQLANQSMIMVPVDLETMKSGDYVSSGQPYMRDRAAAVQFPGSDTILIYGGIPAWPNTQPLDSMLAYNMTNGAWTNKVNVVTNIAINQYKMPTVNGYDLNLPISNNNNNSASVSSSTNNVSSPLSSGALIGIVSASIAIGCTCIGFIIVGVWQINRWKKQHAIQLEATIASLYPQGSSLSSSSASLSSIKVIPVHVDNQVRKQPKNYREKIKNVHVDRVDNEVVDLYYNDKFKNFSLILYLWFFFLTNGCRPVESISPGQRRSHCLATYNTTLYLFGGTEIDENNEPIATNSIFYSASVPFDTSNVPWQIVDSTNAINVYDAACLSVPSLGYLLVIGGMNKAESNTNHSGFQTYNIQKGVWNEQVTTMNFPVELRQSLYRPRATLISPKVVLIYGGAFKDVVESTLLWTLNMTTTPWVWSAIGYNSTFSLTNSAGIASSKGNAWMFGGSLDFEKTNNLPTDDISVYNEKHGLLKFSKKLPTKIVDAAVGVLNHLLYIVGLDLRDDDQISISSLDLSNNNQVPIKISPLYKRQGAAYTQFSRSDALIIYGGITSSNDAPFLIFNMTTIQWSTQLNIVQNIMDGDYNLPLLDGYDINNGDATGTDESSLPVVSTGKAVIIGVFAFLFIILLLVGLWYKLKKRA</sequence>
<feature type="transmembrane region" description="Helical" evidence="3">
    <location>
        <begin position="399"/>
        <end position="423"/>
    </location>
</feature>
<dbReference type="Gene3D" id="2.120.10.80">
    <property type="entry name" value="Kelch-type beta propeller"/>
    <property type="match status" value="3"/>
</dbReference>